<proteinExistence type="predicted"/>
<dbReference type="EMBL" id="CP014870">
    <property type="protein sequence ID" value="ANJ55441.1"/>
    <property type="molecule type" value="Genomic_DNA"/>
</dbReference>
<dbReference type="AlphaFoldDB" id="A0A191YRT7"/>
<keyword evidence="2" id="KW-1185">Reference proteome</keyword>
<dbReference type="KEGG" id="psil:PMA3_09915"/>
<protein>
    <submittedName>
        <fullName evidence="1">Uncharacterized protein</fullName>
    </submittedName>
</protein>
<accession>A0A191YRT7</accession>
<dbReference type="STRING" id="1853130.PMA3_09915"/>
<organism evidence="1 2">
    <name type="scientific">Pseudomonas silesiensis</name>
    <dbReference type="NCBI Taxonomy" id="1853130"/>
    <lineage>
        <taxon>Bacteria</taxon>
        <taxon>Pseudomonadati</taxon>
        <taxon>Pseudomonadota</taxon>
        <taxon>Gammaproteobacteria</taxon>
        <taxon>Pseudomonadales</taxon>
        <taxon>Pseudomonadaceae</taxon>
        <taxon>Pseudomonas</taxon>
    </lineage>
</organism>
<dbReference type="Proteomes" id="UP000078354">
    <property type="component" value="Chromosome"/>
</dbReference>
<gene>
    <name evidence="1" type="ORF">PMA3_09915</name>
</gene>
<dbReference type="RefSeq" id="WP_064676972.1">
    <property type="nucleotide sequence ID" value="NZ_CP014870.1"/>
</dbReference>
<dbReference type="OrthoDB" id="6914473at2"/>
<evidence type="ECO:0000313" key="2">
    <source>
        <dbReference type="Proteomes" id="UP000078354"/>
    </source>
</evidence>
<evidence type="ECO:0000313" key="1">
    <source>
        <dbReference type="EMBL" id="ANJ55441.1"/>
    </source>
</evidence>
<name>A0A191YRT7_9PSED</name>
<reference evidence="1 2" key="1">
    <citation type="journal article" date="2018" name="Syst. Appl. Microbiol.">
        <title>Pseudomonas silesiensis sp. nov. strain A3T isolated from a biological pesticide sewage treatment plant and analysis of the complete genome sequence.</title>
        <authorList>
            <person name="Kaminski M.A."/>
            <person name="Furmanczyk E.M."/>
            <person name="Sobczak A."/>
            <person name="Dziembowski A."/>
            <person name="Lipinski L."/>
        </authorList>
    </citation>
    <scope>NUCLEOTIDE SEQUENCE [LARGE SCALE GENOMIC DNA]</scope>
    <source>
        <strain evidence="1 2">A3</strain>
    </source>
</reference>
<sequence>MIIDITEKPASHCWVVCMDALQVNFNSLGEAQAFVGQLMARIQAPHVWPSGADPAGHTRGIPDRQTVYPNGERVCADRVGSTWTSAGRSSSR</sequence>